<evidence type="ECO:0000256" key="1">
    <source>
        <dbReference type="ARBA" id="ARBA00004141"/>
    </source>
</evidence>
<organism evidence="6">
    <name type="scientific">Phaeocystis antarctica</name>
    <dbReference type="NCBI Taxonomy" id="33657"/>
    <lineage>
        <taxon>Eukaryota</taxon>
        <taxon>Haptista</taxon>
        <taxon>Haptophyta</taxon>
        <taxon>Prymnesiophyceae</taxon>
        <taxon>Phaeocystales</taxon>
        <taxon>Phaeocystaceae</taxon>
        <taxon>Phaeocystis</taxon>
    </lineage>
</organism>
<feature type="transmembrane region" description="Helical" evidence="5">
    <location>
        <begin position="167"/>
        <end position="189"/>
    </location>
</feature>
<accession>A0A7S0ETW8</accession>
<keyword evidence="3 5" id="KW-1133">Transmembrane helix</keyword>
<evidence type="ECO:0000313" key="6">
    <source>
        <dbReference type="EMBL" id="CAD8493892.1"/>
    </source>
</evidence>
<feature type="transmembrane region" description="Helical" evidence="5">
    <location>
        <begin position="195"/>
        <end position="213"/>
    </location>
</feature>
<feature type="transmembrane region" description="Helical" evidence="5">
    <location>
        <begin position="140"/>
        <end position="160"/>
    </location>
</feature>
<evidence type="ECO:0000256" key="4">
    <source>
        <dbReference type="ARBA" id="ARBA00023136"/>
    </source>
</evidence>
<name>A0A7S0ETW8_9EUKA</name>
<evidence type="ECO:0000256" key="2">
    <source>
        <dbReference type="ARBA" id="ARBA00022692"/>
    </source>
</evidence>
<feature type="transmembrane region" description="Helical" evidence="5">
    <location>
        <begin position="78"/>
        <end position="99"/>
    </location>
</feature>
<evidence type="ECO:0008006" key="7">
    <source>
        <dbReference type="Google" id="ProtNLM"/>
    </source>
</evidence>
<sequence>MSVGLGVGGAMQTATNQWPSHAPQKLQDFEDCDYSVHAAEASVRHGFLRKVFALVSMQLLATVAVCALFMYCAPVREAVIHMPSLQLLCFFTSIGFLFGCHMNKDSHPTNLYCLAGFTLSIATSIGTVCAIYQARGLGFIVLQALGLTASVTCALTVYTLRSKRDFSFMGAGLGAGLWVLLLGGLVASIAGTATLHFACAVGGAALFSLYIVYDVYMISKRTSPDDYIPAAIELYLDIANLFLHILRILAAFQNER</sequence>
<dbReference type="InterPro" id="IPR006214">
    <property type="entry name" value="Bax_inhibitor_1-related"/>
</dbReference>
<reference evidence="6" key="1">
    <citation type="submission" date="2021-01" db="EMBL/GenBank/DDBJ databases">
        <authorList>
            <person name="Corre E."/>
            <person name="Pelletier E."/>
            <person name="Niang G."/>
            <person name="Scheremetjew M."/>
            <person name="Finn R."/>
            <person name="Kale V."/>
            <person name="Holt S."/>
            <person name="Cochrane G."/>
            <person name="Meng A."/>
            <person name="Brown T."/>
            <person name="Cohen L."/>
        </authorList>
    </citation>
    <scope>NUCLEOTIDE SEQUENCE</scope>
    <source>
        <strain evidence="6">CCMP1374</strain>
    </source>
</reference>
<protein>
    <recommendedName>
        <fullName evidence="7">Transmembrane BAX inhibitor motif-containing protein 4</fullName>
    </recommendedName>
</protein>
<evidence type="ECO:0000256" key="3">
    <source>
        <dbReference type="ARBA" id="ARBA00022989"/>
    </source>
</evidence>
<gene>
    <name evidence="6" type="ORF">PANT1444_LOCUS12712</name>
</gene>
<feature type="transmembrane region" description="Helical" evidence="5">
    <location>
        <begin position="111"/>
        <end position="134"/>
    </location>
</feature>
<dbReference type="AlphaFoldDB" id="A0A7S0ETW8"/>
<evidence type="ECO:0000256" key="5">
    <source>
        <dbReference type="RuleBase" id="RU004379"/>
    </source>
</evidence>
<dbReference type="PANTHER" id="PTHR23291:SF50">
    <property type="entry name" value="PROTEIN LIFEGUARD 4"/>
    <property type="match status" value="1"/>
</dbReference>
<dbReference type="GO" id="GO:0016020">
    <property type="term" value="C:membrane"/>
    <property type="evidence" value="ECO:0007669"/>
    <property type="project" value="UniProtKB-SubCell"/>
</dbReference>
<comment type="subcellular location">
    <subcellularLocation>
        <location evidence="1">Membrane</location>
        <topology evidence="1">Multi-pass membrane protein</topology>
    </subcellularLocation>
</comment>
<dbReference type="Pfam" id="PF01027">
    <property type="entry name" value="Bax1-I"/>
    <property type="match status" value="1"/>
</dbReference>
<comment type="similarity">
    <text evidence="5">Belongs to the BI1 family.</text>
</comment>
<keyword evidence="2 5" id="KW-0812">Transmembrane</keyword>
<feature type="transmembrane region" description="Helical" evidence="5">
    <location>
        <begin position="51"/>
        <end position="72"/>
    </location>
</feature>
<proteinExistence type="inferred from homology"/>
<dbReference type="EMBL" id="HBEP01022639">
    <property type="protein sequence ID" value="CAD8493892.1"/>
    <property type="molecule type" value="Transcribed_RNA"/>
</dbReference>
<keyword evidence="4 5" id="KW-0472">Membrane</keyword>
<dbReference type="PANTHER" id="PTHR23291">
    <property type="entry name" value="BAX INHIBITOR-RELATED"/>
    <property type="match status" value="1"/>
</dbReference>